<dbReference type="Pfam" id="PF02769">
    <property type="entry name" value="AIRS_C"/>
    <property type="match status" value="1"/>
</dbReference>
<feature type="region of interest" description="Disordered" evidence="2">
    <location>
        <begin position="48"/>
        <end position="68"/>
    </location>
</feature>
<dbReference type="InterPro" id="IPR036921">
    <property type="entry name" value="PurM-like_N_sf"/>
</dbReference>
<dbReference type="NCBIfam" id="TIGR02124">
    <property type="entry name" value="hypE"/>
    <property type="match status" value="1"/>
</dbReference>
<accession>A4TYK7</accession>
<name>A4TYK7_9PROT</name>
<dbReference type="SUPFAM" id="SSF55326">
    <property type="entry name" value="PurM N-terminal domain-like"/>
    <property type="match status" value="1"/>
</dbReference>
<reference evidence="5" key="1">
    <citation type="journal article" date="2007" name="J. Bacteriol.">
        <title>Comparative genome analysis of four magnetotactic bacteria reveals a complex set of group-specific genes implicated in magnetosome biomineralization and function.</title>
        <authorList>
            <person name="Richter M."/>
            <person name="Kube M."/>
            <person name="Bazylinski D.A."/>
            <person name="Lombardot T."/>
            <person name="Gloeckner F.O."/>
            <person name="Reinhardt R."/>
            <person name="Schueler D."/>
        </authorList>
    </citation>
    <scope>NUCLEOTIDE SEQUENCE</scope>
    <source>
        <strain evidence="5">MSR-1</strain>
    </source>
</reference>
<sequence>MRRHPPRREKAHRLQIVRHHLHPRKSHGLVHGLRRGRLRRPLDLWPFPRHESPRPMTLPRRSHPRPLDLKHGRVDLTHGGGGRAMAQLVDELFVAAFDNEVLSQGNDQGAFDVTAGRMVMSTDGYVISPLFFPGGDIGSLAVHGTINDVAMAGARPIGLSAGFIIEEGFALADLARIVTSMATASKAAGVPVMTGDTKVVEKGKGDGIFITTAGVGMVPPGIHISGDLARPGDVILVSGSMGDHGIAVMSQRESLGFDTEILSDSAALHTLVAAMIAAAPGIRVLRDPTRGGLAATLNEIAAQSGVGMEIGEQAIPIKPQVLGACELLGLDPLYVANEGKLICICGPADADAVLAAMRTHPLGVDAAIIGRCDADPHHFVRMKTAMGGTRVVDWLAGEQLPRIC</sequence>
<dbReference type="InterPro" id="IPR011854">
    <property type="entry name" value="HypE"/>
</dbReference>
<dbReference type="Gene3D" id="3.30.1330.10">
    <property type="entry name" value="PurM-like, N-terminal domain"/>
    <property type="match status" value="1"/>
</dbReference>
<dbReference type="InterPro" id="IPR036676">
    <property type="entry name" value="PurM-like_C_sf"/>
</dbReference>
<evidence type="ECO:0000313" key="5">
    <source>
        <dbReference type="EMBL" id="CAM75714.1"/>
    </source>
</evidence>
<evidence type="ECO:0000256" key="1">
    <source>
        <dbReference type="ARBA" id="ARBA00006243"/>
    </source>
</evidence>
<dbReference type="GO" id="GO:0051604">
    <property type="term" value="P:protein maturation"/>
    <property type="evidence" value="ECO:0007669"/>
    <property type="project" value="TreeGrafter"/>
</dbReference>
<proteinExistence type="inferred from homology"/>
<feature type="domain" description="PurM-like C-terminal" evidence="4">
    <location>
        <begin position="230"/>
        <end position="382"/>
    </location>
</feature>
<protein>
    <submittedName>
        <fullName evidence="5">Hydrogenase expression/formation protein HypE</fullName>
    </submittedName>
</protein>
<dbReference type="EMBL" id="CU459003">
    <property type="protein sequence ID" value="CAM75714.1"/>
    <property type="molecule type" value="Genomic_DNA"/>
</dbReference>
<evidence type="ECO:0000259" key="3">
    <source>
        <dbReference type="Pfam" id="PF00586"/>
    </source>
</evidence>
<dbReference type="Gene3D" id="3.90.650.10">
    <property type="entry name" value="PurM-like C-terminal domain"/>
    <property type="match status" value="1"/>
</dbReference>
<feature type="domain" description="PurM-like N-terminal" evidence="3">
    <location>
        <begin position="105"/>
        <end position="218"/>
    </location>
</feature>
<dbReference type="Pfam" id="PF00586">
    <property type="entry name" value="AIRS"/>
    <property type="match status" value="1"/>
</dbReference>
<comment type="similarity">
    <text evidence="1">Belongs to the HypE family.</text>
</comment>
<dbReference type="SUPFAM" id="SSF56042">
    <property type="entry name" value="PurM C-terminal domain-like"/>
    <property type="match status" value="1"/>
</dbReference>
<dbReference type="PANTHER" id="PTHR30303:SF0">
    <property type="entry name" value="CARBAMOYL DEHYDRATASE HYPE"/>
    <property type="match status" value="1"/>
</dbReference>
<dbReference type="CDD" id="cd02197">
    <property type="entry name" value="HypE"/>
    <property type="match status" value="1"/>
</dbReference>
<dbReference type="PANTHER" id="PTHR30303">
    <property type="entry name" value="HYDROGENASE ISOENZYMES FORMATION PROTEIN HYPE"/>
    <property type="match status" value="1"/>
</dbReference>
<evidence type="ECO:0000256" key="2">
    <source>
        <dbReference type="SAM" id="MobiDB-lite"/>
    </source>
</evidence>
<evidence type="ECO:0000259" key="4">
    <source>
        <dbReference type="Pfam" id="PF02769"/>
    </source>
</evidence>
<gene>
    <name evidence="5" type="primary">hypE</name>
    <name evidence="5" type="ORF">MGR_0488</name>
</gene>
<dbReference type="InterPro" id="IPR010918">
    <property type="entry name" value="PurM-like_C_dom"/>
</dbReference>
<dbReference type="InterPro" id="IPR016188">
    <property type="entry name" value="PurM-like_N"/>
</dbReference>
<dbReference type="AlphaFoldDB" id="A4TYK7"/>
<organism evidence="5">
    <name type="scientific">Magnetospirillum gryphiswaldense</name>
    <dbReference type="NCBI Taxonomy" id="55518"/>
    <lineage>
        <taxon>Bacteria</taxon>
        <taxon>Pseudomonadati</taxon>
        <taxon>Pseudomonadota</taxon>
        <taxon>Alphaproteobacteria</taxon>
        <taxon>Rhodospirillales</taxon>
        <taxon>Rhodospirillaceae</taxon>
        <taxon>Magnetospirillum</taxon>
    </lineage>
</organism>